<dbReference type="OrthoDB" id="256753at2"/>
<accession>A0A261S0X5</accession>
<organism evidence="2 3">
    <name type="scientific">Bordetella genomosp. 10</name>
    <dbReference type="NCBI Taxonomy" id="1416804"/>
    <lineage>
        <taxon>Bacteria</taxon>
        <taxon>Pseudomonadati</taxon>
        <taxon>Pseudomonadota</taxon>
        <taxon>Betaproteobacteria</taxon>
        <taxon>Burkholderiales</taxon>
        <taxon>Alcaligenaceae</taxon>
        <taxon>Bordetella</taxon>
    </lineage>
</organism>
<reference evidence="3" key="1">
    <citation type="submission" date="2017-05" db="EMBL/GenBank/DDBJ databases">
        <title>Complete and WGS of Bordetella genogroups.</title>
        <authorList>
            <person name="Spilker T."/>
            <person name="Lipuma J."/>
        </authorList>
    </citation>
    <scope>NUCLEOTIDE SEQUENCE [LARGE SCALE GENOMIC DNA]</scope>
    <source>
        <strain evidence="3">AU16122</strain>
    </source>
</reference>
<dbReference type="EMBL" id="NEVM01000005">
    <property type="protein sequence ID" value="OZI30999.1"/>
    <property type="molecule type" value="Genomic_DNA"/>
</dbReference>
<dbReference type="PIRSF" id="PIRSF012641">
    <property type="entry name" value="UCP012641"/>
    <property type="match status" value="1"/>
</dbReference>
<evidence type="ECO:0000313" key="2">
    <source>
        <dbReference type="EMBL" id="OZI30999.1"/>
    </source>
</evidence>
<comment type="caution">
    <text evidence="2">The sequence shown here is derived from an EMBL/GenBank/DDBJ whole genome shotgun (WGS) entry which is preliminary data.</text>
</comment>
<dbReference type="Proteomes" id="UP000216020">
    <property type="component" value="Unassembled WGS sequence"/>
</dbReference>
<keyword evidence="3" id="KW-1185">Reference proteome</keyword>
<name>A0A261S0X5_9BORD</name>
<dbReference type="InterPro" id="IPR011201">
    <property type="entry name" value="Zinc-ribbon_6_bact"/>
</dbReference>
<feature type="domain" description="Zinc-ribbon" evidence="1">
    <location>
        <begin position="22"/>
        <end position="118"/>
    </location>
</feature>
<protein>
    <recommendedName>
        <fullName evidence="1">Zinc-ribbon domain-containing protein</fullName>
    </recommendedName>
</protein>
<dbReference type="RefSeq" id="WP_094855414.1">
    <property type="nucleotide sequence ID" value="NZ_NEVM01000005.1"/>
</dbReference>
<dbReference type="InterPro" id="IPR031321">
    <property type="entry name" value="UCP012641"/>
</dbReference>
<evidence type="ECO:0000259" key="1">
    <source>
        <dbReference type="Pfam" id="PF10005"/>
    </source>
</evidence>
<sequence>MAFAPKQASDHAGVAPATPRAYLCICGRRVFFGNTQCLYCKAPLGYVPSRCGLYALAPGAEPDTWRIAEDMEATGTLYRRCGNFDSPAACDWLIEPQDHPRHQLCRACRLNRVIPNLSSAENRELWLKIESAKRRLVSQLIGLGLPVASKVSEDPEHGLAYDFLRSEPGKPRVMTGHANGIITINLEEADDAVRERTRVEMGEPYRTLLGHFRHEVGHYYWERLVKGTSYVEPYRALFGDEREDYAAALKKNYEEGPPADWPIRFVSAYASVHSFEDWAETWAHYLHLRDTLDTADSYGIGFAPDDAEAPSFGTSDLWQPDAPNGKPFLEMLDRWIRVTSVMNEMSRAMGLPDFYPFVLPRAAVAKLHFIHCIVSESSSPAVAPASQPG</sequence>
<evidence type="ECO:0000313" key="3">
    <source>
        <dbReference type="Proteomes" id="UP000216020"/>
    </source>
</evidence>
<gene>
    <name evidence="2" type="ORF">CAL29_23915</name>
</gene>
<dbReference type="AlphaFoldDB" id="A0A261S0X5"/>
<dbReference type="Pfam" id="PF10005">
    <property type="entry name" value="Zn_ribbon_DZR_6"/>
    <property type="match status" value="1"/>
</dbReference>
<proteinExistence type="predicted"/>
<dbReference type="Pfam" id="PF15887">
    <property type="entry name" value="Peptidase_Mx"/>
    <property type="match status" value="1"/>
</dbReference>